<dbReference type="FunFam" id="3.40.50.1010:FF:000001">
    <property type="entry name" value="DNA polymerase I"/>
    <property type="match status" value="1"/>
</dbReference>
<keyword evidence="8" id="KW-0540">Nuclease</keyword>
<dbReference type="InterPro" id="IPR012337">
    <property type="entry name" value="RNaseH-like_sf"/>
</dbReference>
<comment type="similarity">
    <text evidence="1 17">Belongs to the DNA polymerase type-A family.</text>
</comment>
<dbReference type="InterPro" id="IPR002421">
    <property type="entry name" value="5-3_exonuclease"/>
</dbReference>
<dbReference type="STRING" id="1249552.PS2015_39"/>
<evidence type="ECO:0000256" key="7">
    <source>
        <dbReference type="ARBA" id="ARBA00022705"/>
    </source>
</evidence>
<dbReference type="AlphaFoldDB" id="A0A0S2K8S9"/>
<keyword evidence="14 17" id="KW-0234">DNA repair</keyword>
<dbReference type="SMART" id="SM00475">
    <property type="entry name" value="53EXOc"/>
    <property type="match status" value="1"/>
</dbReference>
<evidence type="ECO:0000256" key="17">
    <source>
        <dbReference type="RuleBase" id="RU004460"/>
    </source>
</evidence>
<dbReference type="PANTHER" id="PTHR10133">
    <property type="entry name" value="DNA POLYMERASE I"/>
    <property type="match status" value="1"/>
</dbReference>
<dbReference type="Pfam" id="PF22619">
    <property type="entry name" value="DNA_polI_exo1"/>
    <property type="match status" value="1"/>
</dbReference>
<dbReference type="CDD" id="cd08637">
    <property type="entry name" value="DNA_pol_A_pol_I_C"/>
    <property type="match status" value="1"/>
</dbReference>
<evidence type="ECO:0000259" key="19">
    <source>
        <dbReference type="SMART" id="SM00475"/>
    </source>
</evidence>
<dbReference type="SMART" id="SM00482">
    <property type="entry name" value="POLAc"/>
    <property type="match status" value="1"/>
</dbReference>
<evidence type="ECO:0000256" key="3">
    <source>
        <dbReference type="ARBA" id="ARBA00012417"/>
    </source>
</evidence>
<dbReference type="GO" id="GO:0008408">
    <property type="term" value="F:3'-5' exonuclease activity"/>
    <property type="evidence" value="ECO:0007669"/>
    <property type="project" value="InterPro"/>
</dbReference>
<comment type="subunit">
    <text evidence="2">Single-chain monomer with multiple functions.</text>
</comment>
<keyword evidence="11" id="KW-0269">Exonuclease</keyword>
<dbReference type="InterPro" id="IPR029060">
    <property type="entry name" value="PIN-like_dom_sf"/>
</dbReference>
<dbReference type="GO" id="GO:0008409">
    <property type="term" value="F:5'-3' exonuclease activity"/>
    <property type="evidence" value="ECO:0007669"/>
    <property type="project" value="InterPro"/>
</dbReference>
<evidence type="ECO:0000259" key="20">
    <source>
        <dbReference type="SMART" id="SM00482"/>
    </source>
</evidence>
<keyword evidence="13 17" id="KW-0238">DNA-binding</keyword>
<dbReference type="InterPro" id="IPR043502">
    <property type="entry name" value="DNA/RNA_pol_sf"/>
</dbReference>
<dbReference type="GO" id="GO:0003677">
    <property type="term" value="F:DNA binding"/>
    <property type="evidence" value="ECO:0007669"/>
    <property type="project" value="UniProtKB-UniRule"/>
</dbReference>
<keyword evidence="5 17" id="KW-0808">Transferase</keyword>
<feature type="domain" description="3'-5' exonuclease" evidence="18">
    <location>
        <begin position="322"/>
        <end position="513"/>
    </location>
</feature>
<dbReference type="InterPro" id="IPR019760">
    <property type="entry name" value="DNA-dir_DNA_pol_A_CS"/>
</dbReference>
<evidence type="ECO:0000256" key="15">
    <source>
        <dbReference type="ARBA" id="ARBA00049244"/>
    </source>
</evidence>
<dbReference type="EMBL" id="CP013189">
    <property type="protein sequence ID" value="ALO44737.1"/>
    <property type="molecule type" value="Genomic_DNA"/>
</dbReference>
<dbReference type="PATRIC" id="fig|1249552.3.peg.39"/>
<dbReference type="SUPFAM" id="SSF88723">
    <property type="entry name" value="PIN domain-like"/>
    <property type="match status" value="1"/>
</dbReference>
<dbReference type="CDD" id="cd09898">
    <property type="entry name" value="H3TH_53EXO"/>
    <property type="match status" value="1"/>
</dbReference>
<dbReference type="NCBIfam" id="TIGR00593">
    <property type="entry name" value="pola"/>
    <property type="match status" value="1"/>
</dbReference>
<dbReference type="KEGG" id="pspi:PS2015_39"/>
<dbReference type="InterPro" id="IPR018320">
    <property type="entry name" value="DNA_polymerase_1"/>
</dbReference>
<evidence type="ECO:0000256" key="11">
    <source>
        <dbReference type="ARBA" id="ARBA00022839"/>
    </source>
</evidence>
<dbReference type="CDD" id="cd09859">
    <property type="entry name" value="PIN_53EXO"/>
    <property type="match status" value="1"/>
</dbReference>
<keyword evidence="7 17" id="KW-0235">DNA replication</keyword>
<comment type="catalytic activity">
    <reaction evidence="15 17">
        <text>DNA(n) + a 2'-deoxyribonucleoside 5'-triphosphate = DNA(n+1) + diphosphate</text>
        <dbReference type="Rhea" id="RHEA:22508"/>
        <dbReference type="Rhea" id="RHEA-COMP:17339"/>
        <dbReference type="Rhea" id="RHEA-COMP:17340"/>
        <dbReference type="ChEBI" id="CHEBI:33019"/>
        <dbReference type="ChEBI" id="CHEBI:61560"/>
        <dbReference type="ChEBI" id="CHEBI:173112"/>
        <dbReference type="EC" id="2.7.7.7"/>
    </reaction>
</comment>
<evidence type="ECO:0000256" key="5">
    <source>
        <dbReference type="ARBA" id="ARBA00022679"/>
    </source>
</evidence>
<evidence type="ECO:0000256" key="4">
    <source>
        <dbReference type="ARBA" id="ARBA00020311"/>
    </source>
</evidence>
<dbReference type="InterPro" id="IPR002298">
    <property type="entry name" value="DNA_polymerase_A"/>
</dbReference>
<evidence type="ECO:0000256" key="10">
    <source>
        <dbReference type="ARBA" id="ARBA00022801"/>
    </source>
</evidence>
<protein>
    <recommendedName>
        <fullName evidence="4 16">DNA polymerase I</fullName>
        <ecNumber evidence="3 16">2.7.7.7</ecNumber>
    </recommendedName>
</protein>
<dbReference type="Gene3D" id="3.40.50.1010">
    <property type="entry name" value="5'-nuclease"/>
    <property type="match status" value="1"/>
</dbReference>
<sequence length="924" mass="102157">MSADSPLILIDGSSYLFRAFHALPPLVNSKGQPTGAIKGVISMIRSLQKSHPDSPIAVVFDAKGETFRNKVYADYKAHRPPMPDELRSQIEPIHHIITAMGLPLLVVPDVEADDVIGTLAAQATAQQRDTLVSTGDKDLAQLVSDHVVLINTMTGERLDPPGVQKKFSLPPERIIDFLALTGDKVDNIPGVPGVGPKTAIKWLQEYDSVEGVIANADEIGGKIGEKLRDNIDQLRLSFELATIKLDVDLDVTIKELIPESPDREQLLALFTEFEFKSWIKELEADGIEVSVEQMAAMRDNLGIEEVEEAAQTDLSSLDLDTDQKDFTLVDSLDVLQKVAGDAKKASLLAIDVLDSGEHYMQATIIGMALSWASGQAVYIPLAHDGLESSGALDRRRCLEFLKPLMEDPGVHKAAHDTKRLTHLLQNHDIHVDGWRFDTHLASYVLNSVASNHSLEDVSHYYLQKSLEKLDALIGSGRQKLALSQTSAQDAMQWLAPRVDMALRLAHQLRSQLESTGELWGLYRYYELALSPVLQRMERTGIAVDPQRLHEQSRALSARLKELEEQVYSAAGETFNLGSPKQLQAILYDKLNLPVLKKTPKGQPSTAEAVLQELALDYELPGMIMEHRGLSKLKSTYTEKLPLQINAGTGRIHSTFQQAVAATGRLSSTDPNLQNIPIRSVEGRKIRQAFVAAPGYKLLAADYSQVELRIMAHLSQDKGLVTAFANAQDVHRATASEVFGVALDEVTAEQRRRAKAINFGLIYGMSAFGLARQLGIERHDAQQYVDRYFERYPGVQDYMERTRELAESQGYVETLFGRRLYLPDIKAGNGMLRKAAQRTAINAPMQGTAADIIKQAMVDIDHWLQTGVLDARLVLQVHDELIFEVSDNDVPLLSDGVRFRMASAASLDVPLVVDIGVGDNWDQAH</sequence>
<dbReference type="GO" id="GO:0006302">
    <property type="term" value="P:double-strand break repair"/>
    <property type="evidence" value="ECO:0007669"/>
    <property type="project" value="TreeGrafter"/>
</dbReference>
<organism evidence="21 22">
    <name type="scientific">Pseudohongiella spirulinae</name>
    <dbReference type="NCBI Taxonomy" id="1249552"/>
    <lineage>
        <taxon>Bacteria</taxon>
        <taxon>Pseudomonadati</taxon>
        <taxon>Pseudomonadota</taxon>
        <taxon>Gammaproteobacteria</taxon>
        <taxon>Pseudomonadales</taxon>
        <taxon>Pseudohongiellaceae</taxon>
        <taxon>Pseudohongiella</taxon>
    </lineage>
</organism>
<evidence type="ECO:0000256" key="2">
    <source>
        <dbReference type="ARBA" id="ARBA00011541"/>
    </source>
</evidence>
<dbReference type="InterPro" id="IPR036279">
    <property type="entry name" value="5-3_exonuclease_C_sf"/>
</dbReference>
<evidence type="ECO:0000256" key="6">
    <source>
        <dbReference type="ARBA" id="ARBA00022695"/>
    </source>
</evidence>
<keyword evidence="9 17" id="KW-0227">DNA damage</keyword>
<reference evidence="21 22" key="1">
    <citation type="submission" date="2015-11" db="EMBL/GenBank/DDBJ databases">
        <authorList>
            <person name="Zhang Y."/>
            <person name="Guo Z."/>
        </authorList>
    </citation>
    <scope>NUCLEOTIDE SEQUENCE [LARGE SCALE GENOMIC DNA]</scope>
    <source>
        <strain evidence="21 22">KCTC 32221</strain>
    </source>
</reference>
<evidence type="ECO:0000259" key="18">
    <source>
        <dbReference type="SMART" id="SM00474"/>
    </source>
</evidence>
<dbReference type="InterPro" id="IPR002562">
    <property type="entry name" value="3'-5'_exonuclease_dom"/>
</dbReference>
<keyword evidence="12 17" id="KW-0239">DNA-directed DNA polymerase</keyword>
<dbReference type="SUPFAM" id="SSF56672">
    <property type="entry name" value="DNA/RNA polymerases"/>
    <property type="match status" value="1"/>
</dbReference>
<dbReference type="Pfam" id="PF02739">
    <property type="entry name" value="5_3_exonuc_N"/>
    <property type="match status" value="1"/>
</dbReference>
<dbReference type="InterPro" id="IPR054690">
    <property type="entry name" value="DNA_polI_exonuclease"/>
</dbReference>
<feature type="domain" description="5'-3' exonuclease" evidence="19">
    <location>
        <begin position="5"/>
        <end position="259"/>
    </location>
</feature>
<keyword evidence="22" id="KW-1185">Reference proteome</keyword>
<dbReference type="Gene3D" id="1.20.1060.10">
    <property type="entry name" value="Taq DNA Polymerase, Chain T, domain 4"/>
    <property type="match status" value="1"/>
</dbReference>
<dbReference type="InterPro" id="IPR020045">
    <property type="entry name" value="DNA_polI_H3TH"/>
</dbReference>
<accession>A0A0S2K8S9</accession>
<dbReference type="SUPFAM" id="SSF47807">
    <property type="entry name" value="5' to 3' exonuclease, C-terminal subdomain"/>
    <property type="match status" value="1"/>
</dbReference>
<evidence type="ECO:0000313" key="21">
    <source>
        <dbReference type="EMBL" id="ALO44737.1"/>
    </source>
</evidence>
<evidence type="ECO:0000256" key="1">
    <source>
        <dbReference type="ARBA" id="ARBA00007705"/>
    </source>
</evidence>
<dbReference type="EC" id="2.7.7.7" evidence="3 16"/>
<dbReference type="GO" id="GO:0006261">
    <property type="term" value="P:DNA-templated DNA replication"/>
    <property type="evidence" value="ECO:0007669"/>
    <property type="project" value="UniProtKB-UniRule"/>
</dbReference>
<gene>
    <name evidence="17" type="primary">polA</name>
    <name evidence="21" type="ORF">PS2015_39</name>
</gene>
<dbReference type="Gene3D" id="1.10.150.20">
    <property type="entry name" value="5' to 3' exonuclease, C-terminal subdomain"/>
    <property type="match status" value="2"/>
</dbReference>
<evidence type="ECO:0000256" key="8">
    <source>
        <dbReference type="ARBA" id="ARBA00022722"/>
    </source>
</evidence>
<evidence type="ECO:0000313" key="22">
    <source>
        <dbReference type="Proteomes" id="UP000065641"/>
    </source>
</evidence>
<keyword evidence="10" id="KW-0378">Hydrolase</keyword>
<evidence type="ECO:0000256" key="12">
    <source>
        <dbReference type="ARBA" id="ARBA00022932"/>
    </source>
</evidence>
<dbReference type="InterPro" id="IPR020046">
    <property type="entry name" value="5-3_exonucl_a-hlix_arch_N"/>
</dbReference>
<dbReference type="OrthoDB" id="9806424at2"/>
<dbReference type="NCBIfam" id="NF004397">
    <property type="entry name" value="PRK05755.1"/>
    <property type="match status" value="1"/>
</dbReference>
<dbReference type="SUPFAM" id="SSF53098">
    <property type="entry name" value="Ribonuclease H-like"/>
    <property type="match status" value="1"/>
</dbReference>
<dbReference type="GO" id="GO:0003887">
    <property type="term" value="F:DNA-directed DNA polymerase activity"/>
    <property type="evidence" value="ECO:0007669"/>
    <property type="project" value="UniProtKB-UniRule"/>
</dbReference>
<dbReference type="Gene3D" id="3.30.420.10">
    <property type="entry name" value="Ribonuclease H-like superfamily/Ribonuclease H"/>
    <property type="match status" value="1"/>
</dbReference>
<feature type="domain" description="DNA-directed DNA polymerase family A palm" evidence="20">
    <location>
        <begin position="682"/>
        <end position="888"/>
    </location>
</feature>
<dbReference type="SMART" id="SM00279">
    <property type="entry name" value="HhH2"/>
    <property type="match status" value="1"/>
</dbReference>
<evidence type="ECO:0000256" key="13">
    <source>
        <dbReference type="ARBA" id="ARBA00023125"/>
    </source>
</evidence>
<dbReference type="PROSITE" id="PS00447">
    <property type="entry name" value="DNA_POLYMERASE_A"/>
    <property type="match status" value="1"/>
</dbReference>
<dbReference type="FunFam" id="1.10.150.20:FF:000002">
    <property type="entry name" value="DNA polymerase I"/>
    <property type="match status" value="1"/>
</dbReference>
<name>A0A0S2K8S9_9GAMM</name>
<dbReference type="Pfam" id="PF01367">
    <property type="entry name" value="5_3_exonuc"/>
    <property type="match status" value="1"/>
</dbReference>
<dbReference type="RefSeq" id="WP_058020272.1">
    <property type="nucleotide sequence ID" value="NZ_CP013189.1"/>
</dbReference>
<dbReference type="InterPro" id="IPR001098">
    <property type="entry name" value="DNA-dir_DNA_pol_A_palm_dom"/>
</dbReference>
<keyword evidence="6 17" id="KW-0548">Nucleotidyltransferase</keyword>
<evidence type="ECO:0000256" key="9">
    <source>
        <dbReference type="ARBA" id="ARBA00022763"/>
    </source>
</evidence>
<dbReference type="CDD" id="cd06139">
    <property type="entry name" value="DNA_polA_I_Ecoli_like_exo"/>
    <property type="match status" value="1"/>
</dbReference>
<dbReference type="Proteomes" id="UP000065641">
    <property type="component" value="Chromosome"/>
</dbReference>
<dbReference type="SMART" id="SM00474">
    <property type="entry name" value="35EXOc"/>
    <property type="match status" value="1"/>
</dbReference>
<evidence type="ECO:0000256" key="16">
    <source>
        <dbReference type="NCBIfam" id="TIGR00593"/>
    </source>
</evidence>
<dbReference type="PANTHER" id="PTHR10133:SF27">
    <property type="entry name" value="DNA POLYMERASE NU"/>
    <property type="match status" value="1"/>
</dbReference>
<evidence type="ECO:0000256" key="14">
    <source>
        <dbReference type="ARBA" id="ARBA00023204"/>
    </source>
</evidence>
<dbReference type="Pfam" id="PF00476">
    <property type="entry name" value="DNA_pol_A"/>
    <property type="match status" value="1"/>
</dbReference>
<proteinExistence type="inferred from homology"/>
<dbReference type="Gene3D" id="3.30.70.370">
    <property type="match status" value="1"/>
</dbReference>
<dbReference type="InterPro" id="IPR008918">
    <property type="entry name" value="HhH2"/>
</dbReference>
<dbReference type="FunFam" id="1.20.1060.10:FF:000001">
    <property type="entry name" value="DNA polymerase I"/>
    <property type="match status" value="1"/>
</dbReference>
<dbReference type="PRINTS" id="PR00868">
    <property type="entry name" value="DNAPOLI"/>
</dbReference>
<dbReference type="FunFam" id="1.10.150.20:FF:000003">
    <property type="entry name" value="DNA polymerase I"/>
    <property type="match status" value="1"/>
</dbReference>
<dbReference type="InterPro" id="IPR036397">
    <property type="entry name" value="RNaseH_sf"/>
</dbReference>